<keyword evidence="5 9" id="KW-0812">Transmembrane</keyword>
<evidence type="ECO:0000256" key="4">
    <source>
        <dbReference type="ARBA" id="ARBA00022496"/>
    </source>
</evidence>
<dbReference type="GO" id="GO:0015086">
    <property type="term" value="F:cadmium ion transmembrane transporter activity"/>
    <property type="evidence" value="ECO:0007669"/>
    <property type="project" value="TreeGrafter"/>
</dbReference>
<reference evidence="11 12" key="1">
    <citation type="submission" date="2019-10" db="EMBL/GenBank/DDBJ databases">
        <title>Vibrio sp. nov. isolated from a shrimp pond.</title>
        <authorList>
            <person name="Gomez-Gil B."/>
            <person name="Enciso-Ibarra J."/>
            <person name="Enciso-Ibarra K."/>
            <person name="Bolan-Mejia C."/>
        </authorList>
    </citation>
    <scope>NUCLEOTIDE SEQUENCE [LARGE SCALE GENOMIC DNA]</scope>
    <source>
        <strain evidence="11 12">CAIM 722</strain>
    </source>
</reference>
<accession>A0A7X4LJ51</accession>
<dbReference type="InterPro" id="IPR002524">
    <property type="entry name" value="Cation_efflux"/>
</dbReference>
<dbReference type="GO" id="GO:0006882">
    <property type="term" value="P:intracellular zinc ion homeostasis"/>
    <property type="evidence" value="ECO:0007669"/>
    <property type="project" value="TreeGrafter"/>
</dbReference>
<feature type="transmembrane region" description="Helical" evidence="9">
    <location>
        <begin position="83"/>
        <end position="103"/>
    </location>
</feature>
<gene>
    <name evidence="11" type="ORF">F9817_07000</name>
</gene>
<keyword evidence="7 9" id="KW-1133">Transmembrane helix</keyword>
<evidence type="ECO:0000256" key="7">
    <source>
        <dbReference type="ARBA" id="ARBA00022989"/>
    </source>
</evidence>
<dbReference type="Proteomes" id="UP000462621">
    <property type="component" value="Unassembled WGS sequence"/>
</dbReference>
<feature type="transmembrane region" description="Helical" evidence="9">
    <location>
        <begin position="156"/>
        <end position="176"/>
    </location>
</feature>
<evidence type="ECO:0000256" key="5">
    <source>
        <dbReference type="ARBA" id="ARBA00022692"/>
    </source>
</evidence>
<dbReference type="GO" id="GO:0015093">
    <property type="term" value="F:ferrous iron transmembrane transporter activity"/>
    <property type="evidence" value="ECO:0007669"/>
    <property type="project" value="TreeGrafter"/>
</dbReference>
<evidence type="ECO:0000256" key="8">
    <source>
        <dbReference type="ARBA" id="ARBA00023136"/>
    </source>
</evidence>
<keyword evidence="6" id="KW-0862">Zinc</keyword>
<keyword evidence="8 9" id="KW-0472">Membrane</keyword>
<comment type="caution">
    <text evidence="11">The sequence shown here is derived from an EMBL/GenBank/DDBJ whole genome shotgun (WGS) entry which is preliminary data.</text>
</comment>
<dbReference type="InterPro" id="IPR027469">
    <property type="entry name" value="Cation_efflux_TMD_sf"/>
</dbReference>
<evidence type="ECO:0000256" key="1">
    <source>
        <dbReference type="ARBA" id="ARBA00004141"/>
    </source>
</evidence>
<dbReference type="PANTHER" id="PTHR43840:SF15">
    <property type="entry name" value="MITOCHONDRIAL METAL TRANSPORTER 1-RELATED"/>
    <property type="match status" value="1"/>
</dbReference>
<evidence type="ECO:0000256" key="3">
    <source>
        <dbReference type="ARBA" id="ARBA00022448"/>
    </source>
</evidence>
<dbReference type="Pfam" id="PF01545">
    <property type="entry name" value="Cation_efflux"/>
    <property type="match status" value="1"/>
</dbReference>
<dbReference type="GO" id="GO:0005886">
    <property type="term" value="C:plasma membrane"/>
    <property type="evidence" value="ECO:0007669"/>
    <property type="project" value="TreeGrafter"/>
</dbReference>
<comment type="similarity">
    <text evidence="2">Belongs to the cation diffusion facilitator (CDF) transporter (TC 2.A.4) family. FieF subfamily.</text>
</comment>
<keyword evidence="6" id="KW-0864">Zinc transport</keyword>
<dbReference type="AlphaFoldDB" id="A0A7X4LJ51"/>
<evidence type="ECO:0000313" key="12">
    <source>
        <dbReference type="Proteomes" id="UP000462621"/>
    </source>
</evidence>
<dbReference type="InterPro" id="IPR050291">
    <property type="entry name" value="CDF_Transporter"/>
</dbReference>
<organism evidence="11 12">
    <name type="scientific">Vibrio eleionomae</name>
    <dbReference type="NCBI Taxonomy" id="2653505"/>
    <lineage>
        <taxon>Bacteria</taxon>
        <taxon>Pseudomonadati</taxon>
        <taxon>Pseudomonadota</taxon>
        <taxon>Gammaproteobacteria</taxon>
        <taxon>Vibrionales</taxon>
        <taxon>Vibrionaceae</taxon>
        <taxon>Vibrio</taxon>
    </lineage>
</organism>
<keyword evidence="3" id="KW-0813">Transport</keyword>
<keyword evidence="6" id="KW-0406">Ion transport</keyword>
<feature type="domain" description="Cation efflux protein transmembrane" evidence="10">
    <location>
        <begin position="13"/>
        <end position="214"/>
    </location>
</feature>
<feature type="transmembrane region" description="Helical" evidence="9">
    <location>
        <begin position="12"/>
        <end position="38"/>
    </location>
</feature>
<dbReference type="EMBL" id="WEKT01000008">
    <property type="protein sequence ID" value="MZI92943.1"/>
    <property type="molecule type" value="Genomic_DNA"/>
</dbReference>
<dbReference type="RefSeq" id="WP_161154238.1">
    <property type="nucleotide sequence ID" value="NZ_WEKT01000008.1"/>
</dbReference>
<sequence length="297" mass="32740">MCTQTTLNEKRVLTLSALVSSVFAGGGLVIGLLVGSLVIAFDGVYSSVSMLLTLLSLAVAKYLEKPQDTRFPFGRALFEPLVITFKGLVILMVVAYSLYSAVIDLLAGGHAIDTSIATLFGLINVVGCGITWYTIARMNRKYPSGLIGAEIKQWQMDTLLSVVITVAFIIAWVMTLTPLAPYAVYVDPMLMLLMSFYFIKVPVMMIKSATREMLLMAPDKEICQRVDQGILAANEMSTQELELAAVTKIGRELWVDIDIIADKNDQIDMQDIEATRQTLEQRLSKLPFELQLTLNVA</sequence>
<evidence type="ECO:0000256" key="2">
    <source>
        <dbReference type="ARBA" id="ARBA00010212"/>
    </source>
</evidence>
<keyword evidence="4" id="KW-0408">Iron</keyword>
<evidence type="ECO:0000256" key="9">
    <source>
        <dbReference type="SAM" id="Phobius"/>
    </source>
</evidence>
<name>A0A7X4LJ51_9VIBR</name>
<dbReference type="GO" id="GO:0015341">
    <property type="term" value="F:zinc efflux antiporter activity"/>
    <property type="evidence" value="ECO:0007669"/>
    <property type="project" value="TreeGrafter"/>
</dbReference>
<keyword evidence="4" id="KW-0410">Iron transport</keyword>
<dbReference type="PANTHER" id="PTHR43840">
    <property type="entry name" value="MITOCHONDRIAL METAL TRANSPORTER 1-RELATED"/>
    <property type="match status" value="1"/>
</dbReference>
<dbReference type="InterPro" id="IPR058533">
    <property type="entry name" value="Cation_efflux_TM"/>
</dbReference>
<feature type="transmembrane region" description="Helical" evidence="9">
    <location>
        <begin position="115"/>
        <end position="135"/>
    </location>
</feature>
<keyword evidence="12" id="KW-1185">Reference proteome</keyword>
<protein>
    <submittedName>
        <fullName evidence="11">Cation diffusion facilitator family transporter</fullName>
    </submittedName>
</protein>
<evidence type="ECO:0000259" key="10">
    <source>
        <dbReference type="Pfam" id="PF01545"/>
    </source>
</evidence>
<proteinExistence type="inferred from homology"/>
<evidence type="ECO:0000313" key="11">
    <source>
        <dbReference type="EMBL" id="MZI92943.1"/>
    </source>
</evidence>
<comment type="subcellular location">
    <subcellularLocation>
        <location evidence="1">Membrane</location>
        <topology evidence="1">Multi-pass membrane protein</topology>
    </subcellularLocation>
</comment>
<dbReference type="Gene3D" id="1.20.1510.10">
    <property type="entry name" value="Cation efflux protein transmembrane domain"/>
    <property type="match status" value="1"/>
</dbReference>
<feature type="transmembrane region" description="Helical" evidence="9">
    <location>
        <begin position="44"/>
        <end position="63"/>
    </location>
</feature>
<evidence type="ECO:0000256" key="6">
    <source>
        <dbReference type="ARBA" id="ARBA00022906"/>
    </source>
</evidence>
<feature type="transmembrane region" description="Helical" evidence="9">
    <location>
        <begin position="182"/>
        <end position="199"/>
    </location>
</feature>
<dbReference type="NCBIfam" id="TIGR01297">
    <property type="entry name" value="CDF"/>
    <property type="match status" value="1"/>
</dbReference>
<dbReference type="SUPFAM" id="SSF161111">
    <property type="entry name" value="Cation efflux protein transmembrane domain-like"/>
    <property type="match status" value="1"/>
</dbReference>